<dbReference type="GO" id="GO:0019901">
    <property type="term" value="F:protein kinase binding"/>
    <property type="evidence" value="ECO:0007669"/>
    <property type="project" value="TreeGrafter"/>
</dbReference>
<feature type="region of interest" description="Disordered" evidence="1">
    <location>
        <begin position="591"/>
        <end position="610"/>
    </location>
</feature>
<keyword evidence="4" id="KW-1185">Reference proteome</keyword>
<dbReference type="PANTHER" id="PTHR13743">
    <property type="entry name" value="BEIGE/BEACH-RELATED"/>
    <property type="match status" value="1"/>
</dbReference>
<dbReference type="GO" id="GO:0016020">
    <property type="term" value="C:membrane"/>
    <property type="evidence" value="ECO:0007669"/>
    <property type="project" value="TreeGrafter"/>
</dbReference>
<sequence>MSPRAAPTAAARLSNGFVRWQIIKCHRLHVQSCGYRQPAVPTVSPERKHVLLCTYSSCPDASDGPRPAQKDILGVRAYILILLKQLMMGGSGVREDELQSVLNYISTVHEDDNLHDVVQTLISLLSEHPAAMVPAFDAKHGVRLILKVVATLIRQSKQTDQLLEVKKLFLSDMTLLCNNNRENRRTVLQMSVWQEWLIAMAYIHPKNVEEQKTSDMVYSLFRMLLHHAIKHEYGGWRVWVDTLAIVHSKEITDNPDEGDREEVRMQDKLWTKKPESSLVHPDDSPRATTMALHDTVEIDMSNSAIQNGEASANIVEMNVEPSVENDDAEHSEVAQPEAADEEAEVDSEAQVHHEEPMETRPPVESSDPAALKVDADEMSNIENYSEISKVGDSDNSEVYLTPTGTDDVRKGELHSPECNYEESVLLVNHEDLFEVSKTVENLVSEVANHVENCSNAAESMPTDNISYEDYSEPSEPSILPVDKDHLTELTNYETLDDDDRNGHRDNDHPDEDSLDDRANQTPDTQGETPSTAEQLAGSPLEQEYMEDLASETPDEQFVTNLESVGCEHTELPIQIDNDLCLEDQDADRARGILGPNEDDTIDQEDPGNEPEERQDIAIIGSNDPQVCTCAVRNCLECKERIRPFGANVMNYNKSNHLQSLIRGGQSSPKEETKQAQFLSLAVVYFISVLMVSKYRDILEPPIARVPTPPANLANQHQSDSPPAHVVVASGGTSGVVFYSDCSGPRPLFPQWSHHVYPQFLPNSHPNAPLLRNNNNNYSGNNNNNINHSKVLRYPILPRQVTHFGVIDRVLVVRHARHVDGTTVSMPAGSQSLITSPRLITFKNSHSVVELVMLLCSQEWQNSLQKHAGLAFIELINEGSLLRSEVNGAGAVASTPHCMHKKYLVEVMLRKIAAWSRADYGPQSASGSRPEWPHSCKVTKVHGVRRFRTLSSSTVDQGWTTASTARPHWPMLIDLTSSLD</sequence>
<evidence type="ECO:0000313" key="4">
    <source>
        <dbReference type="Proteomes" id="UP000479000"/>
    </source>
</evidence>
<reference evidence="3 4" key="1">
    <citation type="submission" date="2020-02" db="EMBL/GenBank/DDBJ databases">
        <authorList>
            <person name="Ferguson B K."/>
        </authorList>
    </citation>
    <scope>NUCLEOTIDE SEQUENCE [LARGE SCALE GENOMIC DNA]</scope>
</reference>
<feature type="compositionally biased region" description="Acidic residues" evidence="1">
    <location>
        <begin position="596"/>
        <end position="609"/>
    </location>
</feature>
<dbReference type="PANTHER" id="PTHR13743:SF162">
    <property type="entry name" value="NEUROBEACHIN"/>
    <property type="match status" value="1"/>
</dbReference>
<evidence type="ECO:0000313" key="3">
    <source>
        <dbReference type="EMBL" id="CAB0004670.1"/>
    </source>
</evidence>
<dbReference type="GO" id="GO:0008104">
    <property type="term" value="P:intracellular protein localization"/>
    <property type="evidence" value="ECO:0007669"/>
    <property type="project" value="TreeGrafter"/>
</dbReference>
<dbReference type="InterPro" id="IPR031570">
    <property type="entry name" value="NBEA/BDCP_DUF4704"/>
</dbReference>
<protein>
    <recommendedName>
        <fullName evidence="2">DUF4704 domain-containing protein</fullName>
    </recommendedName>
</protein>
<feature type="compositionally biased region" description="Acidic residues" evidence="1">
    <location>
        <begin position="338"/>
        <end position="347"/>
    </location>
</feature>
<feature type="domain" description="DUF4704" evidence="2">
    <location>
        <begin position="145"/>
        <end position="248"/>
    </location>
</feature>
<feature type="compositionally biased region" description="Polar residues" evidence="1">
    <location>
        <begin position="455"/>
        <end position="465"/>
    </location>
</feature>
<feature type="compositionally biased region" description="Polar residues" evidence="1">
    <location>
        <begin position="519"/>
        <end position="533"/>
    </location>
</feature>
<dbReference type="OrthoDB" id="26681at2759"/>
<dbReference type="GO" id="GO:0005829">
    <property type="term" value="C:cytosol"/>
    <property type="evidence" value="ECO:0007669"/>
    <property type="project" value="TreeGrafter"/>
</dbReference>
<evidence type="ECO:0000259" key="2">
    <source>
        <dbReference type="Pfam" id="PF15787"/>
    </source>
</evidence>
<dbReference type="Pfam" id="PF15787">
    <property type="entry name" value="DUF4704"/>
    <property type="match status" value="1"/>
</dbReference>
<name>A0A6H5GNT4_9HEMI</name>
<feature type="compositionally biased region" description="Basic and acidic residues" evidence="1">
    <location>
        <begin position="349"/>
        <end position="358"/>
    </location>
</feature>
<feature type="region of interest" description="Disordered" evidence="1">
    <location>
        <begin position="455"/>
        <end position="480"/>
    </location>
</feature>
<dbReference type="Proteomes" id="UP000479000">
    <property type="component" value="Unassembled WGS sequence"/>
</dbReference>
<proteinExistence type="predicted"/>
<dbReference type="InterPro" id="IPR050865">
    <property type="entry name" value="BEACH_Domain"/>
</dbReference>
<feature type="region of interest" description="Disordered" evidence="1">
    <location>
        <begin position="322"/>
        <end position="368"/>
    </location>
</feature>
<feature type="region of interest" description="Disordered" evidence="1">
    <location>
        <begin position="492"/>
        <end position="535"/>
    </location>
</feature>
<dbReference type="EMBL" id="CADCXU010015128">
    <property type="protein sequence ID" value="CAB0004670.1"/>
    <property type="molecule type" value="Genomic_DNA"/>
</dbReference>
<gene>
    <name evidence="3" type="ORF">NTEN_LOCUS10147</name>
</gene>
<accession>A0A6H5GNT4</accession>
<feature type="region of interest" description="Disordered" evidence="1">
    <location>
        <begin position="388"/>
        <end position="413"/>
    </location>
</feature>
<evidence type="ECO:0000256" key="1">
    <source>
        <dbReference type="SAM" id="MobiDB-lite"/>
    </source>
</evidence>
<organism evidence="3 4">
    <name type="scientific">Nesidiocoris tenuis</name>
    <dbReference type="NCBI Taxonomy" id="355587"/>
    <lineage>
        <taxon>Eukaryota</taxon>
        <taxon>Metazoa</taxon>
        <taxon>Ecdysozoa</taxon>
        <taxon>Arthropoda</taxon>
        <taxon>Hexapoda</taxon>
        <taxon>Insecta</taxon>
        <taxon>Pterygota</taxon>
        <taxon>Neoptera</taxon>
        <taxon>Paraneoptera</taxon>
        <taxon>Hemiptera</taxon>
        <taxon>Heteroptera</taxon>
        <taxon>Panheteroptera</taxon>
        <taxon>Cimicomorpha</taxon>
        <taxon>Miridae</taxon>
        <taxon>Dicyphina</taxon>
        <taxon>Nesidiocoris</taxon>
    </lineage>
</organism>
<dbReference type="AlphaFoldDB" id="A0A6H5GNT4"/>